<feature type="non-terminal residue" evidence="1">
    <location>
        <position position="1"/>
    </location>
</feature>
<reference evidence="1" key="1">
    <citation type="submission" date="2018-05" db="EMBL/GenBank/DDBJ databases">
        <authorList>
            <person name="Lanie J.A."/>
            <person name="Ng W.-L."/>
            <person name="Kazmierczak K.M."/>
            <person name="Andrzejewski T.M."/>
            <person name="Davidsen T.M."/>
            <person name="Wayne K.J."/>
            <person name="Tettelin H."/>
            <person name="Glass J.I."/>
            <person name="Rusch D."/>
            <person name="Podicherti R."/>
            <person name="Tsui H.-C.T."/>
            <person name="Winkler M.E."/>
        </authorList>
    </citation>
    <scope>NUCLEOTIDE SEQUENCE</scope>
</reference>
<organism evidence="1">
    <name type="scientific">marine metagenome</name>
    <dbReference type="NCBI Taxonomy" id="408172"/>
    <lineage>
        <taxon>unclassified sequences</taxon>
        <taxon>metagenomes</taxon>
        <taxon>ecological metagenomes</taxon>
    </lineage>
</organism>
<proteinExistence type="predicted"/>
<name>A0A382SZU9_9ZZZZ</name>
<evidence type="ECO:0000313" key="1">
    <source>
        <dbReference type="EMBL" id="SVD14777.1"/>
    </source>
</evidence>
<dbReference type="EMBL" id="UINC01132447">
    <property type="protein sequence ID" value="SVD14777.1"/>
    <property type="molecule type" value="Genomic_DNA"/>
</dbReference>
<sequence>VNNSSEEQGVDRSMPDYAEQSSALAHSILVKLEGAREININSKESLSLASDLSHIWASCKMVDNQIQEYCSSEKDLDESNLIEILTNIEHFYSHALTTMSILSKMMSVNSIITETES</sequence>
<protein>
    <submittedName>
        <fullName evidence="1">Uncharacterized protein</fullName>
    </submittedName>
</protein>
<gene>
    <name evidence="1" type="ORF">METZ01_LOCUS367631</name>
</gene>
<dbReference type="AlphaFoldDB" id="A0A382SZU9"/>
<accession>A0A382SZU9</accession>